<dbReference type="Proteomes" id="UP000192674">
    <property type="component" value="Unassembled WGS sequence"/>
</dbReference>
<reference evidence="2 3" key="1">
    <citation type="submission" date="2017-04" db="EMBL/GenBank/DDBJ databases">
        <authorList>
            <person name="Afonso C.L."/>
            <person name="Miller P.J."/>
            <person name="Scott M.A."/>
            <person name="Spackman E."/>
            <person name="Goraichik I."/>
            <person name="Dimitrov K.M."/>
            <person name="Suarez D.L."/>
            <person name="Swayne D.E."/>
        </authorList>
    </citation>
    <scope>NUCLEOTIDE SEQUENCE [LARGE SCALE GENOMIC DNA]</scope>
    <source>
        <strain evidence="2 3">DSM 43828</strain>
    </source>
</reference>
<organism evidence="2 3">
    <name type="scientific">Kibdelosporangium aridum</name>
    <dbReference type="NCBI Taxonomy" id="2030"/>
    <lineage>
        <taxon>Bacteria</taxon>
        <taxon>Bacillati</taxon>
        <taxon>Actinomycetota</taxon>
        <taxon>Actinomycetes</taxon>
        <taxon>Pseudonocardiales</taxon>
        <taxon>Pseudonocardiaceae</taxon>
        <taxon>Kibdelosporangium</taxon>
    </lineage>
</organism>
<feature type="domain" description="HTH cro/C1-type" evidence="1">
    <location>
        <begin position="16"/>
        <end position="72"/>
    </location>
</feature>
<gene>
    <name evidence="2" type="ORF">SAMN05661093_08415</name>
</gene>
<accession>A0A1Y5Y221</accession>
<evidence type="ECO:0000313" key="3">
    <source>
        <dbReference type="Proteomes" id="UP000192674"/>
    </source>
</evidence>
<sequence>MLFDVAVYQRVLGDEIRRLRKKRGLTRKQLNRRLQSDISLQTLATYELGTRQCSMVRFVEICLALDELPHELIARVHERVFTDSPRGRVRIDLRQVVRDDHPELLPLRRWARDRLDHHPAGHTAGAAEVQLDFAAIERMAELCGLDTVDLISLLRRIGGTPSEPPVYHQVNGDFESENDD</sequence>
<dbReference type="CDD" id="cd00093">
    <property type="entry name" value="HTH_XRE"/>
    <property type="match status" value="1"/>
</dbReference>
<dbReference type="GO" id="GO:0003677">
    <property type="term" value="F:DNA binding"/>
    <property type="evidence" value="ECO:0007669"/>
    <property type="project" value="InterPro"/>
</dbReference>
<dbReference type="Gene3D" id="1.10.260.40">
    <property type="entry name" value="lambda repressor-like DNA-binding domains"/>
    <property type="match status" value="1"/>
</dbReference>
<dbReference type="InterPro" id="IPR010982">
    <property type="entry name" value="Lambda_DNA-bd_dom_sf"/>
</dbReference>
<dbReference type="AlphaFoldDB" id="A0A1Y5Y221"/>
<dbReference type="OrthoDB" id="3626060at2"/>
<dbReference type="EMBL" id="FWXV01000010">
    <property type="protein sequence ID" value="SMD24314.1"/>
    <property type="molecule type" value="Genomic_DNA"/>
</dbReference>
<dbReference type="Pfam" id="PF13560">
    <property type="entry name" value="HTH_31"/>
    <property type="match status" value="1"/>
</dbReference>
<dbReference type="SMART" id="SM00530">
    <property type="entry name" value="HTH_XRE"/>
    <property type="match status" value="1"/>
</dbReference>
<evidence type="ECO:0000259" key="1">
    <source>
        <dbReference type="PROSITE" id="PS50943"/>
    </source>
</evidence>
<keyword evidence="3" id="KW-1185">Reference proteome</keyword>
<name>A0A1Y5Y221_KIBAR</name>
<proteinExistence type="predicted"/>
<dbReference type="InterPro" id="IPR001387">
    <property type="entry name" value="Cro/C1-type_HTH"/>
</dbReference>
<dbReference type="PROSITE" id="PS50943">
    <property type="entry name" value="HTH_CROC1"/>
    <property type="match status" value="1"/>
</dbReference>
<dbReference type="RefSeq" id="WP_143446958.1">
    <property type="nucleotide sequence ID" value="NZ_FWXV01000010.1"/>
</dbReference>
<evidence type="ECO:0000313" key="2">
    <source>
        <dbReference type="EMBL" id="SMD24314.1"/>
    </source>
</evidence>
<protein>
    <submittedName>
        <fullName evidence="2">Helix-turn-helix</fullName>
    </submittedName>
</protein>
<dbReference type="SUPFAM" id="SSF47413">
    <property type="entry name" value="lambda repressor-like DNA-binding domains"/>
    <property type="match status" value="1"/>
</dbReference>